<dbReference type="Proteomes" id="UP001262410">
    <property type="component" value="Unassembled WGS sequence"/>
</dbReference>
<comment type="caution">
    <text evidence="4">The sequence shown here is derived from an EMBL/GenBank/DDBJ whole genome shotgun (WGS) entry which is preliminary data.</text>
</comment>
<dbReference type="SUPFAM" id="SSF51735">
    <property type="entry name" value="NAD(P)-binding Rossmann-fold domains"/>
    <property type="match status" value="1"/>
</dbReference>
<dbReference type="InterPro" id="IPR051168">
    <property type="entry name" value="AASS"/>
</dbReference>
<dbReference type="InterPro" id="IPR032095">
    <property type="entry name" value="Sacchrp_dh-like_C"/>
</dbReference>
<keyword evidence="1" id="KW-0560">Oxidoreductase</keyword>
<dbReference type="Gene3D" id="3.30.360.10">
    <property type="entry name" value="Dihydrodipicolinate Reductase, domain 2"/>
    <property type="match status" value="1"/>
</dbReference>
<dbReference type="PANTHER" id="PTHR11133">
    <property type="entry name" value="SACCHAROPINE DEHYDROGENASE"/>
    <property type="match status" value="1"/>
</dbReference>
<proteinExistence type="predicted"/>
<evidence type="ECO:0000313" key="5">
    <source>
        <dbReference type="Proteomes" id="UP001262410"/>
    </source>
</evidence>
<dbReference type="EMBL" id="JAVDPW010000005">
    <property type="protein sequence ID" value="MDR6290689.1"/>
    <property type="molecule type" value="Genomic_DNA"/>
</dbReference>
<dbReference type="InterPro" id="IPR036291">
    <property type="entry name" value="NAD(P)-bd_dom_sf"/>
</dbReference>
<evidence type="ECO:0000259" key="2">
    <source>
        <dbReference type="Pfam" id="PF03435"/>
    </source>
</evidence>
<dbReference type="SUPFAM" id="SSF55347">
    <property type="entry name" value="Glyceraldehyde-3-phosphate dehydrogenase-like, C-terminal domain"/>
    <property type="match status" value="1"/>
</dbReference>
<dbReference type="Gene3D" id="3.40.50.720">
    <property type="entry name" value="NAD(P)-binding Rossmann-like Domain"/>
    <property type="match status" value="2"/>
</dbReference>
<sequence length="390" mass="41204">MIVAVLGGLGLQGRAAIADLAASPGVEQIVCVDTAPDGLDRLAGLVDPDRVRLVVPEGPMGAALAAVMRDVDVAIDLMPLPLMRDAVTAAIAARTPIVTTNYAGSIEDLGPAAEAAGIGVMTECGLDPGIDLVLYRRAARQFDTVTAIESYCGGIPEPQARTGPLSYKVSWNFDMVLMSQNRASVLLEDGQRVEIPAAQQHDNRFIHEIEVAGLGRLEALPNGDAVHYAEMLGNTGSLRRTGRYTLRWPGWSAFWAPLKQLGFLSEDPVPGLAGTVSPREFLSRLLGPQLQYGAAEKDLCVMRNVFRGVQGGRGKTVTSDLVIERDLASGLFGMSIGVGGPASIVAQMLARGEIAAAGLLNPLTHVPDGPFLAELARRGIRVADTTAWDP</sequence>
<name>A0ABU1JSZ1_9PROT</name>
<organism evidence="4 5">
    <name type="scientific">Inquilinus ginsengisoli</name>
    <dbReference type="NCBI Taxonomy" id="363840"/>
    <lineage>
        <taxon>Bacteria</taxon>
        <taxon>Pseudomonadati</taxon>
        <taxon>Pseudomonadota</taxon>
        <taxon>Alphaproteobacteria</taxon>
        <taxon>Rhodospirillales</taxon>
        <taxon>Rhodospirillaceae</taxon>
        <taxon>Inquilinus</taxon>
    </lineage>
</organism>
<feature type="domain" description="Saccharopine dehydrogenase NADP binding" evidence="2">
    <location>
        <begin position="3"/>
        <end position="118"/>
    </location>
</feature>
<protein>
    <submittedName>
        <fullName evidence="4">Saccharopine dehydrogenase-like NADP-dependent oxidoreductase</fullName>
    </submittedName>
</protein>
<evidence type="ECO:0000313" key="4">
    <source>
        <dbReference type="EMBL" id="MDR6290689.1"/>
    </source>
</evidence>
<feature type="domain" description="Saccharopine dehydrogenase-like C-terminal" evidence="3">
    <location>
        <begin position="125"/>
        <end position="380"/>
    </location>
</feature>
<accession>A0ABU1JSZ1</accession>
<dbReference type="InterPro" id="IPR005097">
    <property type="entry name" value="Sacchrp_dh_NADP-bd"/>
</dbReference>
<dbReference type="PANTHER" id="PTHR11133:SF22">
    <property type="entry name" value="ALPHA-AMINOADIPIC SEMIALDEHYDE SYNTHASE, MITOCHONDRIAL"/>
    <property type="match status" value="1"/>
</dbReference>
<evidence type="ECO:0000259" key="3">
    <source>
        <dbReference type="Pfam" id="PF16653"/>
    </source>
</evidence>
<gene>
    <name evidence="4" type="ORF">E9232_003215</name>
</gene>
<dbReference type="Pfam" id="PF03435">
    <property type="entry name" value="Sacchrp_dh_NADP"/>
    <property type="match status" value="1"/>
</dbReference>
<evidence type="ECO:0000256" key="1">
    <source>
        <dbReference type="ARBA" id="ARBA00023002"/>
    </source>
</evidence>
<dbReference type="RefSeq" id="WP_309795294.1">
    <property type="nucleotide sequence ID" value="NZ_JAVDPW010000005.1"/>
</dbReference>
<keyword evidence="5" id="KW-1185">Reference proteome</keyword>
<dbReference type="Pfam" id="PF16653">
    <property type="entry name" value="Sacchrp_dh_C"/>
    <property type="match status" value="1"/>
</dbReference>
<reference evidence="4 5" key="1">
    <citation type="submission" date="2023-07" db="EMBL/GenBank/DDBJ databases">
        <title>Sorghum-associated microbial communities from plants grown in Nebraska, USA.</title>
        <authorList>
            <person name="Schachtman D."/>
        </authorList>
    </citation>
    <scope>NUCLEOTIDE SEQUENCE [LARGE SCALE GENOMIC DNA]</scope>
    <source>
        <strain evidence="4 5">584</strain>
    </source>
</reference>